<evidence type="ECO:0000256" key="12">
    <source>
        <dbReference type="ARBA" id="ARBA00022859"/>
    </source>
</evidence>
<dbReference type="AlphaFoldDB" id="A0A8D0YYU6"/>
<dbReference type="SUPFAM" id="SSF50044">
    <property type="entry name" value="SH3-domain"/>
    <property type="match status" value="1"/>
</dbReference>
<dbReference type="GO" id="GO:0045087">
    <property type="term" value="P:innate immune response"/>
    <property type="evidence" value="ECO:0007669"/>
    <property type="project" value="UniProtKB-KW"/>
</dbReference>
<comment type="subcellular location">
    <subcellularLocation>
        <location evidence="1">Cell membrane</location>
        <topology evidence="1">Peripheral membrane protein</topology>
    </subcellularLocation>
    <subcellularLocation>
        <location evidence="3">Cell projection</location>
        <location evidence="3">Lamellipodium</location>
    </subcellularLocation>
    <subcellularLocation>
        <location evidence="20">Cell projection</location>
        <location evidence="20">Uropodium</location>
    </subcellularLocation>
    <subcellularLocation>
        <location evidence="5">Cleavage furrow</location>
    </subcellularLocation>
    <subcellularLocation>
        <location evidence="2">Cytoplasm</location>
        <location evidence="2">Cytoskeleton</location>
    </subcellularLocation>
    <subcellularLocation>
        <location evidence="4">Cytoplasm</location>
        <location evidence="4">Perinuclear region</location>
    </subcellularLocation>
</comment>
<gene>
    <name evidence="27" type="primary">PSTPIP1</name>
</gene>
<name>A0A8D0YYU6_PIG</name>
<keyword evidence="8" id="KW-0963">Cytoplasm</keyword>
<keyword evidence="13" id="KW-0130">Cell adhesion</keyword>
<dbReference type="InterPro" id="IPR030777">
    <property type="entry name" value="PSTPIP1_SH3"/>
</dbReference>
<dbReference type="InterPro" id="IPR001452">
    <property type="entry name" value="SH3_domain"/>
</dbReference>
<evidence type="ECO:0000256" key="19">
    <source>
        <dbReference type="ARBA" id="ARBA00057396"/>
    </source>
</evidence>
<dbReference type="PROSITE" id="PS50002">
    <property type="entry name" value="SH3"/>
    <property type="match status" value="1"/>
</dbReference>
<accession>A0A8D0YYU6</accession>
<dbReference type="PROSITE" id="PS51741">
    <property type="entry name" value="F_BAR"/>
    <property type="match status" value="1"/>
</dbReference>
<evidence type="ECO:0000313" key="27">
    <source>
        <dbReference type="Ensembl" id="ENSSSCP00035007973.1"/>
    </source>
</evidence>
<evidence type="ECO:0000256" key="15">
    <source>
        <dbReference type="ARBA" id="ARBA00023136"/>
    </source>
</evidence>
<keyword evidence="15" id="KW-0472">Membrane</keyword>
<evidence type="ECO:0000256" key="22">
    <source>
        <dbReference type="PROSITE-ProRule" id="PRU00192"/>
    </source>
</evidence>
<evidence type="ECO:0000259" key="26">
    <source>
        <dbReference type="PROSITE" id="PS51741"/>
    </source>
</evidence>
<evidence type="ECO:0000256" key="13">
    <source>
        <dbReference type="ARBA" id="ARBA00022889"/>
    </source>
</evidence>
<evidence type="ECO:0000256" key="24">
    <source>
        <dbReference type="SAM" id="Coils"/>
    </source>
</evidence>
<dbReference type="InterPro" id="IPR036028">
    <property type="entry name" value="SH3-like_dom_sf"/>
</dbReference>
<evidence type="ECO:0000256" key="11">
    <source>
        <dbReference type="ARBA" id="ARBA00022588"/>
    </source>
</evidence>
<keyword evidence="18" id="KW-0966">Cell projection</keyword>
<dbReference type="Ensembl" id="ENSSSCT00035021864.1">
    <property type="protein sequence ID" value="ENSSSCP00035007973.1"/>
    <property type="gene ID" value="ENSSSCG00035017048.1"/>
</dbReference>
<keyword evidence="10" id="KW-0254">Endocytosis</keyword>
<dbReference type="GO" id="GO:0032154">
    <property type="term" value="C:cleavage furrow"/>
    <property type="evidence" value="ECO:0007669"/>
    <property type="project" value="UniProtKB-SubCell"/>
</dbReference>
<keyword evidence="11" id="KW-0399">Innate immunity</keyword>
<dbReference type="GO" id="GO:0048471">
    <property type="term" value="C:perinuclear region of cytoplasm"/>
    <property type="evidence" value="ECO:0007669"/>
    <property type="project" value="UniProtKB-SubCell"/>
</dbReference>
<evidence type="ECO:0000256" key="6">
    <source>
        <dbReference type="ARBA" id="ARBA00022443"/>
    </source>
</evidence>
<evidence type="ECO:0000256" key="1">
    <source>
        <dbReference type="ARBA" id="ARBA00004202"/>
    </source>
</evidence>
<evidence type="ECO:0000256" key="5">
    <source>
        <dbReference type="ARBA" id="ARBA00004626"/>
    </source>
</evidence>
<dbReference type="GO" id="GO:0007155">
    <property type="term" value="P:cell adhesion"/>
    <property type="evidence" value="ECO:0007669"/>
    <property type="project" value="UniProtKB-KW"/>
</dbReference>
<dbReference type="InterPro" id="IPR031160">
    <property type="entry name" value="F_BAR_dom"/>
</dbReference>
<evidence type="ECO:0000256" key="9">
    <source>
        <dbReference type="ARBA" id="ARBA00022553"/>
    </source>
</evidence>
<evidence type="ECO:0000256" key="14">
    <source>
        <dbReference type="ARBA" id="ARBA00023054"/>
    </source>
</evidence>
<dbReference type="Gene3D" id="1.20.1270.60">
    <property type="entry name" value="Arfaptin homology (AH) domain/BAR domain"/>
    <property type="match status" value="1"/>
</dbReference>
<organism evidence="27 28">
    <name type="scientific">Sus scrofa</name>
    <name type="common">Pig</name>
    <dbReference type="NCBI Taxonomy" id="9823"/>
    <lineage>
        <taxon>Eukaryota</taxon>
        <taxon>Metazoa</taxon>
        <taxon>Chordata</taxon>
        <taxon>Craniata</taxon>
        <taxon>Vertebrata</taxon>
        <taxon>Euteleostomi</taxon>
        <taxon>Mammalia</taxon>
        <taxon>Eutheria</taxon>
        <taxon>Laurasiatheria</taxon>
        <taxon>Artiodactyla</taxon>
        <taxon>Suina</taxon>
        <taxon>Suidae</taxon>
        <taxon>Sus</taxon>
    </lineage>
</organism>
<evidence type="ECO:0000256" key="16">
    <source>
        <dbReference type="ARBA" id="ARBA00023198"/>
    </source>
</evidence>
<keyword evidence="7" id="KW-1003">Cell membrane</keyword>
<dbReference type="FunFam" id="1.20.1270.60:FF:000037">
    <property type="entry name" value="Proline-serine-threonine phosphatase interacting protein 1"/>
    <property type="match status" value="1"/>
</dbReference>
<evidence type="ECO:0000256" key="8">
    <source>
        <dbReference type="ARBA" id="ARBA00022490"/>
    </source>
</evidence>
<dbReference type="GO" id="GO:0005856">
    <property type="term" value="C:cytoskeleton"/>
    <property type="evidence" value="ECO:0007669"/>
    <property type="project" value="UniProtKB-SubCell"/>
</dbReference>
<dbReference type="Proteomes" id="UP000694720">
    <property type="component" value="Unplaced"/>
</dbReference>
<dbReference type="SUPFAM" id="SSF103657">
    <property type="entry name" value="BAR/IMD domain-like"/>
    <property type="match status" value="1"/>
</dbReference>
<feature type="domain" description="F-BAR" evidence="26">
    <location>
        <begin position="1"/>
        <end position="233"/>
    </location>
</feature>
<keyword evidence="16" id="KW-0395">Inflammatory response</keyword>
<dbReference type="SMART" id="SM00326">
    <property type="entry name" value="SH3"/>
    <property type="match status" value="1"/>
</dbReference>
<reference evidence="27" key="1">
    <citation type="submission" date="2025-08" db="UniProtKB">
        <authorList>
            <consortium name="Ensembl"/>
        </authorList>
    </citation>
    <scope>IDENTIFICATION</scope>
</reference>
<dbReference type="PANTHER" id="PTHR23065:SF51">
    <property type="entry name" value="PROLINE-SERINE-THREONINE PHOSPHATASE-INTERACTING PROTEIN 1"/>
    <property type="match status" value="1"/>
</dbReference>
<evidence type="ECO:0000256" key="17">
    <source>
        <dbReference type="ARBA" id="ARBA00023212"/>
    </source>
</evidence>
<dbReference type="Pfam" id="PF00018">
    <property type="entry name" value="SH3_1"/>
    <property type="match status" value="1"/>
</dbReference>
<proteinExistence type="predicted"/>
<dbReference type="GO" id="GO:0006897">
    <property type="term" value="P:endocytosis"/>
    <property type="evidence" value="ECO:0007669"/>
    <property type="project" value="UniProtKB-KW"/>
</dbReference>
<dbReference type="InterPro" id="IPR027267">
    <property type="entry name" value="AH/BAR_dom_sf"/>
</dbReference>
<dbReference type="Gene3D" id="2.30.30.40">
    <property type="entry name" value="SH3 Domains"/>
    <property type="match status" value="1"/>
</dbReference>
<evidence type="ECO:0000256" key="20">
    <source>
        <dbReference type="ARBA" id="ARBA00060447"/>
    </source>
</evidence>
<dbReference type="InterPro" id="IPR001060">
    <property type="entry name" value="FCH_dom"/>
</dbReference>
<evidence type="ECO:0000256" key="18">
    <source>
        <dbReference type="ARBA" id="ARBA00023273"/>
    </source>
</evidence>
<feature type="coiled-coil region" evidence="24">
    <location>
        <begin position="64"/>
        <end position="98"/>
    </location>
</feature>
<evidence type="ECO:0000256" key="21">
    <source>
        <dbReference type="ARBA" id="ARBA00071018"/>
    </source>
</evidence>
<evidence type="ECO:0000256" key="4">
    <source>
        <dbReference type="ARBA" id="ARBA00004556"/>
    </source>
</evidence>
<evidence type="ECO:0000256" key="3">
    <source>
        <dbReference type="ARBA" id="ARBA00004510"/>
    </source>
</evidence>
<dbReference type="PANTHER" id="PTHR23065">
    <property type="entry name" value="PROLINE-SERINE-THREONINE PHOSPHATASE INTERACTING PROTEIN 1"/>
    <property type="match status" value="1"/>
</dbReference>
<protein>
    <recommendedName>
        <fullName evidence="21">Proline-serine-threonine phosphatase-interacting protein 1</fullName>
    </recommendedName>
</protein>
<dbReference type="PRINTS" id="PR01887">
    <property type="entry name" value="SPECTRNALPHA"/>
</dbReference>
<feature type="domain" description="SH3" evidence="25">
    <location>
        <begin position="390"/>
        <end position="447"/>
    </location>
</feature>
<sequence length="447" mass="49941">MAEAEETQHLCCPCRAQAEERYGKELVQIARKAGGQTEINSLRASFDSLKQQMENVGSSHIQLALALREELRSLEEFRERQKEQRKKFEAVMDRVQKSKLSLYKKAMESKKTYEQKCRDADDAEQIFERISANGQQKQVEKSQNKAKQCKDSAMEAERVYRQNIEQLEKVRGEWEQEHRTTCEAFQLQEFDRLTILRNALWVHCNQLSMQCVKDDELYEEVRVTLEGCSVDADIDGFIQAKSTGTEPPAPVPYQNYYDREISPSCGSPGVQPSCGMIKRFSGLLHGSPKNASPAASAGNWGGSCHPGGKGGNAYLAQMDPPTVEVGQRLSQVWGSFTSGGPPGICFFAKRRAPGLTLLSASTETLTPIPDRNEGVYAAINVQEVPGPPTLPAQDYRALYDYTAQNPDELDITAGDILEVILEGEDGWWTVQRNGQRGFVPGSYLEKL</sequence>
<dbReference type="FunFam" id="2.30.30.40:FF:000150">
    <property type="entry name" value="Proline-serine-threonine phosphatase interacting protein 1"/>
    <property type="match status" value="1"/>
</dbReference>
<dbReference type="Pfam" id="PF00611">
    <property type="entry name" value="FCH"/>
    <property type="match status" value="1"/>
</dbReference>
<evidence type="ECO:0000313" key="28">
    <source>
        <dbReference type="Proteomes" id="UP000694720"/>
    </source>
</evidence>
<dbReference type="CDD" id="cd11824">
    <property type="entry name" value="SH3_PSTPIP1"/>
    <property type="match status" value="1"/>
</dbReference>
<dbReference type="PRINTS" id="PR00452">
    <property type="entry name" value="SH3DOMAIN"/>
</dbReference>
<keyword evidence="6 22" id="KW-0728">SH3 domain</keyword>
<evidence type="ECO:0000256" key="23">
    <source>
        <dbReference type="PROSITE-ProRule" id="PRU01077"/>
    </source>
</evidence>
<evidence type="ECO:0000256" key="2">
    <source>
        <dbReference type="ARBA" id="ARBA00004245"/>
    </source>
</evidence>
<evidence type="ECO:0000256" key="7">
    <source>
        <dbReference type="ARBA" id="ARBA00022475"/>
    </source>
</evidence>
<dbReference type="GO" id="GO:0001931">
    <property type="term" value="C:uropod"/>
    <property type="evidence" value="ECO:0007669"/>
    <property type="project" value="UniProtKB-SubCell"/>
</dbReference>
<comment type="function">
    <text evidence="19">Involved in regulation of the actin cytoskeleton. May regulate WAS actin-bundling activity. Bridges the interaction between ABL1 and PTPN18 leading to ABL1 dephosphorylation. May play a role as a scaffold protein between PTPN12 and WAS and allow PTPN12 to dephosphorylate WAS. Has the potential to physically couple CD2 and CD2AP to WAS. Acts downstream of CD2 and CD2AP to recruit WAS to the T-cell:APC contact site so as to promote the actin polymerization required for synapse induction during T-cell activation. Down-regulates CD2-stimulated adhesion through the coupling of PTPN12 to CD2. Also has a role in innate immunity and the inflammatory response. Recruited to inflammasomes by MEFV. Induces formation of pyroptosomes, large supramolecular structures composed of oligomerized PYCARD dimers which form prior to inflammatory apoptosis. Binding to MEFV allows MEFV to bind to PYCARD and facilitates pyroptosome formation. Regulates endocytosis and cell migration in neutrophils.</text>
</comment>
<dbReference type="GO" id="GO:0006954">
    <property type="term" value="P:inflammatory response"/>
    <property type="evidence" value="ECO:0007669"/>
    <property type="project" value="UniProtKB-KW"/>
</dbReference>
<keyword evidence="14 23" id="KW-0175">Coiled coil</keyword>
<keyword evidence="12" id="KW-0391">Immunity</keyword>
<keyword evidence="17" id="KW-0206">Cytoskeleton</keyword>
<feature type="coiled-coil region" evidence="24">
    <location>
        <begin position="139"/>
        <end position="177"/>
    </location>
</feature>
<evidence type="ECO:0000259" key="25">
    <source>
        <dbReference type="PROSITE" id="PS50002"/>
    </source>
</evidence>
<keyword evidence="9" id="KW-0597">Phosphoprotein</keyword>
<dbReference type="GO" id="GO:0030027">
    <property type="term" value="C:lamellipodium"/>
    <property type="evidence" value="ECO:0007669"/>
    <property type="project" value="UniProtKB-SubCell"/>
</dbReference>
<evidence type="ECO:0000256" key="10">
    <source>
        <dbReference type="ARBA" id="ARBA00022583"/>
    </source>
</evidence>